<comment type="caution">
    <text evidence="6">The sequence shown here is derived from an EMBL/GenBank/DDBJ whole genome shotgun (WGS) entry which is preliminary data.</text>
</comment>
<evidence type="ECO:0000256" key="5">
    <source>
        <dbReference type="SAM" id="Phobius"/>
    </source>
</evidence>
<dbReference type="GO" id="GO:0005886">
    <property type="term" value="C:plasma membrane"/>
    <property type="evidence" value="ECO:0007669"/>
    <property type="project" value="TreeGrafter"/>
</dbReference>
<evidence type="ECO:0000313" key="7">
    <source>
        <dbReference type="Proteomes" id="UP000226192"/>
    </source>
</evidence>
<name>A0A2C5XY64_9HYPO</name>
<keyword evidence="4 5" id="KW-0472">Membrane</keyword>
<evidence type="ECO:0000313" key="6">
    <source>
        <dbReference type="EMBL" id="PHH61397.1"/>
    </source>
</evidence>
<keyword evidence="3 5" id="KW-1133">Transmembrane helix</keyword>
<feature type="transmembrane region" description="Helical" evidence="5">
    <location>
        <begin position="181"/>
        <end position="202"/>
    </location>
</feature>
<evidence type="ECO:0008006" key="8">
    <source>
        <dbReference type="Google" id="ProtNLM"/>
    </source>
</evidence>
<organism evidence="6 7">
    <name type="scientific">Ophiocordyceps australis</name>
    <dbReference type="NCBI Taxonomy" id="1399860"/>
    <lineage>
        <taxon>Eukaryota</taxon>
        <taxon>Fungi</taxon>
        <taxon>Dikarya</taxon>
        <taxon>Ascomycota</taxon>
        <taxon>Pezizomycotina</taxon>
        <taxon>Sordariomycetes</taxon>
        <taxon>Hypocreomycetidae</taxon>
        <taxon>Hypocreales</taxon>
        <taxon>Ophiocordycipitaceae</taxon>
        <taxon>Ophiocordyceps</taxon>
    </lineage>
</organism>
<comment type="subcellular location">
    <subcellularLocation>
        <location evidence="1">Membrane</location>
        <topology evidence="1">Multi-pass membrane protein</topology>
    </subcellularLocation>
</comment>
<dbReference type="InterPro" id="IPR036259">
    <property type="entry name" value="MFS_trans_sf"/>
</dbReference>
<dbReference type="OrthoDB" id="2585655at2759"/>
<keyword evidence="2 5" id="KW-0812">Transmembrane</keyword>
<accession>A0A2C5XY64</accession>
<dbReference type="PANTHER" id="PTHR23502">
    <property type="entry name" value="MAJOR FACILITATOR SUPERFAMILY"/>
    <property type="match status" value="1"/>
</dbReference>
<feature type="transmembrane region" description="Helical" evidence="5">
    <location>
        <begin position="7"/>
        <end position="25"/>
    </location>
</feature>
<feature type="transmembrane region" description="Helical" evidence="5">
    <location>
        <begin position="85"/>
        <end position="106"/>
    </location>
</feature>
<keyword evidence="7" id="KW-1185">Reference proteome</keyword>
<dbReference type="AlphaFoldDB" id="A0A2C5XY64"/>
<reference evidence="6 7" key="1">
    <citation type="submission" date="2017-06" db="EMBL/GenBank/DDBJ databases">
        <title>Ant-infecting Ophiocordyceps genomes reveal a high diversity of potential behavioral manipulation genes and a possible major role for enterotoxins.</title>
        <authorList>
            <person name="De Bekker C."/>
            <person name="Evans H.C."/>
            <person name="Brachmann A."/>
            <person name="Hughes D.P."/>
        </authorList>
    </citation>
    <scope>NUCLEOTIDE SEQUENCE [LARGE SCALE GENOMIC DNA]</scope>
    <source>
        <strain evidence="6 7">Map64</strain>
    </source>
</reference>
<evidence type="ECO:0000256" key="2">
    <source>
        <dbReference type="ARBA" id="ARBA00022692"/>
    </source>
</evidence>
<dbReference type="PANTHER" id="PTHR23502:SF2">
    <property type="entry name" value="TRANSPORTER, PUTATIVE (AFU_ORTHOLOGUE AFUA_2G08910)-RELATED"/>
    <property type="match status" value="1"/>
</dbReference>
<dbReference type="EMBL" id="NJET01000105">
    <property type="protein sequence ID" value="PHH61397.1"/>
    <property type="molecule type" value="Genomic_DNA"/>
</dbReference>
<feature type="transmembrane region" description="Helical" evidence="5">
    <location>
        <begin position="45"/>
        <end position="64"/>
    </location>
</feature>
<evidence type="ECO:0000256" key="3">
    <source>
        <dbReference type="ARBA" id="ARBA00022989"/>
    </source>
</evidence>
<protein>
    <recommendedName>
        <fullName evidence="8">Major facilitator superfamily (MFS) profile domain-containing protein</fullName>
    </recommendedName>
</protein>
<dbReference type="Gene3D" id="1.20.1250.20">
    <property type="entry name" value="MFS general substrate transporter like domains"/>
    <property type="match status" value="1"/>
</dbReference>
<evidence type="ECO:0000256" key="1">
    <source>
        <dbReference type="ARBA" id="ARBA00004141"/>
    </source>
</evidence>
<dbReference type="Proteomes" id="UP000226192">
    <property type="component" value="Unassembled WGS sequence"/>
</dbReference>
<evidence type="ECO:0000256" key="4">
    <source>
        <dbReference type="ARBA" id="ARBA00023136"/>
    </source>
</evidence>
<sequence length="217" mass="23588">MSANVALAAAVHAMIFLWANIMVALETPQIFPEKFGLDTQQIGLQNIALVIGTLLGEQLGGFASDKWMLWRERRIAKAPHAEFRLWLSYPGFALAICGVVVYLAQLDKASNKWNVTPLVGSGIAAAGNQIVSTVLITYAVDCYPLEAASVAVFVNFVRQTWGFIGPFWFPQMIKKIGFNNSAIVATVMMVAVSILPTALLQLKGDGWRPQTKAAAYG</sequence>
<proteinExistence type="predicted"/>
<dbReference type="SUPFAM" id="SSF103473">
    <property type="entry name" value="MFS general substrate transporter"/>
    <property type="match status" value="1"/>
</dbReference>
<dbReference type="GO" id="GO:0022857">
    <property type="term" value="F:transmembrane transporter activity"/>
    <property type="evidence" value="ECO:0007669"/>
    <property type="project" value="TreeGrafter"/>
</dbReference>
<gene>
    <name evidence="6" type="ORF">CDD81_422</name>
</gene>